<comment type="caution">
    <text evidence="5">The sequence shown here is derived from an EMBL/GenBank/DDBJ whole genome shotgun (WGS) entry which is preliminary data.</text>
</comment>
<dbReference type="AlphaFoldDB" id="A0A421DRY7"/>
<evidence type="ECO:0000313" key="5">
    <source>
        <dbReference type="EMBL" id="RLM27025.1"/>
    </source>
</evidence>
<dbReference type="InterPro" id="IPR040442">
    <property type="entry name" value="Pyrv_kinase-like_dom_sf"/>
</dbReference>
<dbReference type="GO" id="GO:0000287">
    <property type="term" value="F:magnesium ion binding"/>
    <property type="evidence" value="ECO:0007669"/>
    <property type="project" value="TreeGrafter"/>
</dbReference>
<comment type="cofactor">
    <cofactor evidence="1">
        <name>Mg(2+)</name>
        <dbReference type="ChEBI" id="CHEBI:18420"/>
    </cofactor>
</comment>
<dbReference type="Proteomes" id="UP000285648">
    <property type="component" value="Unassembled WGS sequence"/>
</dbReference>
<dbReference type="EMBL" id="MJLZ01000005">
    <property type="protein sequence ID" value="RLM27025.1"/>
    <property type="molecule type" value="Genomic_DNA"/>
</dbReference>
<organism evidence="5 6">
    <name type="scientific">Brenneria alni</name>
    <dbReference type="NCBI Taxonomy" id="71656"/>
    <lineage>
        <taxon>Bacteria</taxon>
        <taxon>Pseudomonadati</taxon>
        <taxon>Pseudomonadota</taxon>
        <taxon>Gammaproteobacteria</taxon>
        <taxon>Enterobacterales</taxon>
        <taxon>Pectobacteriaceae</taxon>
        <taxon>Brenneria</taxon>
    </lineage>
</organism>
<dbReference type="PANTHER" id="PTHR32308:SF10">
    <property type="entry name" value="CITRATE LYASE SUBUNIT BETA"/>
    <property type="match status" value="1"/>
</dbReference>
<keyword evidence="3" id="KW-0460">Magnesium</keyword>
<evidence type="ECO:0000256" key="1">
    <source>
        <dbReference type="ARBA" id="ARBA00001946"/>
    </source>
</evidence>
<gene>
    <name evidence="5" type="ORF">BIY29_03775</name>
</gene>
<proteinExistence type="predicted"/>
<sequence length="248" mass="27510">MNQQAKSKAVSWLFVAGHDRPRLAQAIDAQPGVLVVDLEEFTPVTGKDTACRLFTGIAELCRRRAIRCAIRLDRLALGGETQLAEIAAAAPDAVFLPQIEEAGQMVELDELMTRHGVINTAIVPTIESRQGLARLESILTATNRVRAALLGSGDLSRDMGIADDPQRMARLLPLRRQFIDCCQRHDVEAIDGPWPNNIGEDGFVDDCETSLRAGYRSRCAITPEQVRYWQSLNVCTDHNKDYLTPWSK</sequence>
<dbReference type="SUPFAM" id="SSF51621">
    <property type="entry name" value="Phosphoenolpyruvate/pyruvate domain"/>
    <property type="match status" value="1"/>
</dbReference>
<dbReference type="InterPro" id="IPR005000">
    <property type="entry name" value="Aldolase/citrate-lyase_domain"/>
</dbReference>
<dbReference type="GO" id="GO:0006107">
    <property type="term" value="P:oxaloacetate metabolic process"/>
    <property type="evidence" value="ECO:0007669"/>
    <property type="project" value="TreeGrafter"/>
</dbReference>
<dbReference type="GO" id="GO:0003824">
    <property type="term" value="F:catalytic activity"/>
    <property type="evidence" value="ECO:0007669"/>
    <property type="project" value="InterPro"/>
</dbReference>
<keyword evidence="2" id="KW-0479">Metal-binding</keyword>
<evidence type="ECO:0000259" key="4">
    <source>
        <dbReference type="Pfam" id="PF03328"/>
    </source>
</evidence>
<dbReference type="Gene3D" id="3.20.20.60">
    <property type="entry name" value="Phosphoenolpyruvate-binding domains"/>
    <property type="match status" value="1"/>
</dbReference>
<dbReference type="InterPro" id="IPR015813">
    <property type="entry name" value="Pyrv/PenolPyrv_kinase-like_dom"/>
</dbReference>
<name>A0A421DRY7_9GAMM</name>
<keyword evidence="6" id="KW-1185">Reference proteome</keyword>
<protein>
    <recommendedName>
        <fullName evidence="4">HpcH/HpaI aldolase/citrate lyase domain-containing protein</fullName>
    </recommendedName>
</protein>
<accession>A0A421DRY7</accession>
<dbReference type="RefSeq" id="WP_121573846.1">
    <property type="nucleotide sequence ID" value="NZ_MJLZ01000005.1"/>
</dbReference>
<dbReference type="PANTHER" id="PTHR32308">
    <property type="entry name" value="LYASE BETA SUBUNIT, PUTATIVE (AFU_ORTHOLOGUE AFUA_4G13030)-RELATED"/>
    <property type="match status" value="1"/>
</dbReference>
<dbReference type="OrthoDB" id="6427869at2"/>
<reference evidence="5 6" key="1">
    <citation type="submission" date="2016-09" db="EMBL/GenBank/DDBJ databases">
        <authorList>
            <person name="Doonan J."/>
            <person name="Pachebat J.A."/>
            <person name="Golyshin P.N."/>
            <person name="Denman S."/>
            <person name="Mcdonald J.E."/>
        </authorList>
    </citation>
    <scope>NUCLEOTIDE SEQUENCE [LARGE SCALE GENOMIC DNA]</scope>
    <source>
        <strain evidence="5 6">NCPPB 3934</strain>
    </source>
</reference>
<evidence type="ECO:0000256" key="2">
    <source>
        <dbReference type="ARBA" id="ARBA00022723"/>
    </source>
</evidence>
<feature type="domain" description="HpcH/HpaI aldolase/citrate lyase" evidence="4">
    <location>
        <begin position="12"/>
        <end position="223"/>
    </location>
</feature>
<evidence type="ECO:0000256" key="3">
    <source>
        <dbReference type="ARBA" id="ARBA00022842"/>
    </source>
</evidence>
<evidence type="ECO:0000313" key="6">
    <source>
        <dbReference type="Proteomes" id="UP000285648"/>
    </source>
</evidence>
<dbReference type="Pfam" id="PF03328">
    <property type="entry name" value="HpcH_HpaI"/>
    <property type="match status" value="1"/>
</dbReference>